<comment type="caution">
    <text evidence="1">The sequence shown here is derived from an EMBL/GenBank/DDBJ whole genome shotgun (WGS) entry which is preliminary data.</text>
</comment>
<organism evidence="1 2">
    <name type="scientific">Paeniglutamicibacter psychrophenolicus</name>
    <dbReference type="NCBI Taxonomy" id="257454"/>
    <lineage>
        <taxon>Bacteria</taxon>
        <taxon>Bacillati</taxon>
        <taxon>Actinomycetota</taxon>
        <taxon>Actinomycetes</taxon>
        <taxon>Micrococcales</taxon>
        <taxon>Micrococcaceae</taxon>
        <taxon>Paeniglutamicibacter</taxon>
    </lineage>
</organism>
<evidence type="ECO:0000313" key="2">
    <source>
        <dbReference type="Proteomes" id="UP000766570"/>
    </source>
</evidence>
<reference evidence="1 2" key="1">
    <citation type="submission" date="2021-03" db="EMBL/GenBank/DDBJ databases">
        <title>Sequencing the genomes of 1000 actinobacteria strains.</title>
        <authorList>
            <person name="Klenk H.-P."/>
        </authorList>
    </citation>
    <scope>NUCLEOTIDE SEQUENCE [LARGE SCALE GENOMIC DNA]</scope>
    <source>
        <strain evidence="1 2">DSM 15454</strain>
    </source>
</reference>
<dbReference type="Proteomes" id="UP000766570">
    <property type="component" value="Unassembled WGS sequence"/>
</dbReference>
<protein>
    <submittedName>
        <fullName evidence="1">Uncharacterized protein</fullName>
    </submittedName>
</protein>
<sequence length="47" mass="5083">MDYPYVFLVLSAALFDDEAAPGFDDDPVIETPRQDDPGGAFMVMATA</sequence>
<proteinExistence type="predicted"/>
<evidence type="ECO:0000313" key="1">
    <source>
        <dbReference type="EMBL" id="MBP2376034.1"/>
    </source>
</evidence>
<keyword evidence="2" id="KW-1185">Reference proteome</keyword>
<dbReference type="EMBL" id="JAGIOE010000001">
    <property type="protein sequence ID" value="MBP2376034.1"/>
    <property type="molecule type" value="Genomic_DNA"/>
</dbReference>
<name>A0ABS4WIJ5_9MICC</name>
<accession>A0ABS4WIJ5</accession>
<gene>
    <name evidence="1" type="ORF">JOF46_003946</name>
</gene>